<dbReference type="InterPro" id="IPR046347">
    <property type="entry name" value="bZIP_sf"/>
</dbReference>
<dbReference type="InterPro" id="IPR004827">
    <property type="entry name" value="bZIP"/>
</dbReference>
<protein>
    <submittedName>
        <fullName evidence="3">10107_t:CDS:1</fullName>
    </submittedName>
</protein>
<feature type="coiled-coil region" evidence="1">
    <location>
        <begin position="165"/>
        <end position="206"/>
    </location>
</feature>
<dbReference type="Proteomes" id="UP000789831">
    <property type="component" value="Unassembled WGS sequence"/>
</dbReference>
<evidence type="ECO:0000313" key="3">
    <source>
        <dbReference type="EMBL" id="CAG8562815.1"/>
    </source>
</evidence>
<sequence>MNEPILIDEPIGLNTIPSETNFISTDIFGKNNNIYNYYQKGDIDSHANYNPSNDSQYLPLKGPTKIQQFQFLTKQDGLNFDNYFTTEQNSMTGQNSNINYFLDTSKFLLLNDIIAPESLDIAKSKPIGSQTITYQKYSSPANNAKFDERREFRREYNRNSARKSRQRKKELEKNLREKIEFYELQIPQKKQELEVIMKKIEELKVECHFYSHRDKY</sequence>
<name>A0A9N9BC60_9GLOM</name>
<proteinExistence type="predicted"/>
<evidence type="ECO:0000259" key="2">
    <source>
        <dbReference type="PROSITE" id="PS50217"/>
    </source>
</evidence>
<feature type="domain" description="BZIP" evidence="2">
    <location>
        <begin position="147"/>
        <end position="204"/>
    </location>
</feature>
<dbReference type="SMART" id="SM00338">
    <property type="entry name" value="BRLZ"/>
    <property type="match status" value="1"/>
</dbReference>
<dbReference type="SUPFAM" id="SSF57959">
    <property type="entry name" value="Leucine zipper domain"/>
    <property type="match status" value="1"/>
</dbReference>
<dbReference type="EMBL" id="CAJVPL010001282">
    <property type="protein sequence ID" value="CAG8562815.1"/>
    <property type="molecule type" value="Genomic_DNA"/>
</dbReference>
<comment type="caution">
    <text evidence="3">The sequence shown here is derived from an EMBL/GenBank/DDBJ whole genome shotgun (WGS) entry which is preliminary data.</text>
</comment>
<dbReference type="GO" id="GO:0003700">
    <property type="term" value="F:DNA-binding transcription factor activity"/>
    <property type="evidence" value="ECO:0007669"/>
    <property type="project" value="InterPro"/>
</dbReference>
<reference evidence="3" key="1">
    <citation type="submission" date="2021-06" db="EMBL/GenBank/DDBJ databases">
        <authorList>
            <person name="Kallberg Y."/>
            <person name="Tangrot J."/>
            <person name="Rosling A."/>
        </authorList>
    </citation>
    <scope>NUCLEOTIDE SEQUENCE</scope>
    <source>
        <strain evidence="3">MT106</strain>
    </source>
</reference>
<evidence type="ECO:0000256" key="1">
    <source>
        <dbReference type="SAM" id="Coils"/>
    </source>
</evidence>
<keyword evidence="4" id="KW-1185">Reference proteome</keyword>
<accession>A0A9N9BC60</accession>
<keyword evidence="1" id="KW-0175">Coiled coil</keyword>
<dbReference type="PROSITE" id="PS50217">
    <property type="entry name" value="BZIP"/>
    <property type="match status" value="1"/>
</dbReference>
<dbReference type="AlphaFoldDB" id="A0A9N9BC60"/>
<gene>
    <name evidence="3" type="ORF">AGERDE_LOCUS7237</name>
</gene>
<dbReference type="Gene3D" id="1.20.5.170">
    <property type="match status" value="1"/>
</dbReference>
<dbReference type="CDD" id="cd14686">
    <property type="entry name" value="bZIP"/>
    <property type="match status" value="1"/>
</dbReference>
<evidence type="ECO:0000313" key="4">
    <source>
        <dbReference type="Proteomes" id="UP000789831"/>
    </source>
</evidence>
<organism evidence="3 4">
    <name type="scientific">Ambispora gerdemannii</name>
    <dbReference type="NCBI Taxonomy" id="144530"/>
    <lineage>
        <taxon>Eukaryota</taxon>
        <taxon>Fungi</taxon>
        <taxon>Fungi incertae sedis</taxon>
        <taxon>Mucoromycota</taxon>
        <taxon>Glomeromycotina</taxon>
        <taxon>Glomeromycetes</taxon>
        <taxon>Archaeosporales</taxon>
        <taxon>Ambisporaceae</taxon>
        <taxon>Ambispora</taxon>
    </lineage>
</organism>